<feature type="non-terminal residue" evidence="2">
    <location>
        <position position="58"/>
    </location>
</feature>
<feature type="non-terminal residue" evidence="2">
    <location>
        <position position="1"/>
    </location>
</feature>
<protein>
    <submittedName>
        <fullName evidence="2">Uncharacterized protein</fullName>
    </submittedName>
</protein>
<proteinExistence type="predicted"/>
<gene>
    <name evidence="2" type="ORF">AVDCRST_MAG05-3077</name>
</gene>
<name>A0A6J4T270_9ACTN</name>
<dbReference type="AlphaFoldDB" id="A0A6J4T270"/>
<sequence>WLWRSTGISRIAAPSRPRARRGGEESEAIAGFCGVVGSRGLPGRGEVTGGGPALCAKP</sequence>
<reference evidence="2" key="1">
    <citation type="submission" date="2020-02" db="EMBL/GenBank/DDBJ databases">
        <authorList>
            <person name="Meier V. D."/>
        </authorList>
    </citation>
    <scope>NUCLEOTIDE SEQUENCE</scope>
    <source>
        <strain evidence="2">AVDCRST_MAG05</strain>
    </source>
</reference>
<feature type="region of interest" description="Disordered" evidence="1">
    <location>
        <begin position="1"/>
        <end position="25"/>
    </location>
</feature>
<organism evidence="2">
    <name type="scientific">uncultured Rubrobacteraceae bacterium</name>
    <dbReference type="NCBI Taxonomy" id="349277"/>
    <lineage>
        <taxon>Bacteria</taxon>
        <taxon>Bacillati</taxon>
        <taxon>Actinomycetota</taxon>
        <taxon>Rubrobacteria</taxon>
        <taxon>Rubrobacterales</taxon>
        <taxon>Rubrobacteraceae</taxon>
        <taxon>environmental samples</taxon>
    </lineage>
</organism>
<evidence type="ECO:0000313" key="2">
    <source>
        <dbReference type="EMBL" id="CAA9511915.1"/>
    </source>
</evidence>
<accession>A0A6J4T270</accession>
<evidence type="ECO:0000256" key="1">
    <source>
        <dbReference type="SAM" id="MobiDB-lite"/>
    </source>
</evidence>
<dbReference type="EMBL" id="CADCVM010000344">
    <property type="protein sequence ID" value="CAA9511915.1"/>
    <property type="molecule type" value="Genomic_DNA"/>
</dbReference>